<reference evidence="2" key="1">
    <citation type="submission" date="2015-04" db="UniProtKB">
        <authorList>
            <consortium name="EnsemblPlants"/>
        </authorList>
    </citation>
    <scope>IDENTIFICATION</scope>
</reference>
<feature type="region of interest" description="Disordered" evidence="1">
    <location>
        <begin position="1"/>
        <end position="30"/>
    </location>
</feature>
<dbReference type="EnsemblPlants" id="OPUNC07G11020.1">
    <property type="protein sequence ID" value="OPUNC07G11020.1"/>
    <property type="gene ID" value="OPUNC07G11020"/>
</dbReference>
<dbReference type="HOGENOM" id="CLU_2324396_0_0_1"/>
<dbReference type="Proteomes" id="UP000026962">
    <property type="component" value="Chromosome 7"/>
</dbReference>
<feature type="compositionally biased region" description="Gly residues" evidence="1">
    <location>
        <begin position="1"/>
        <end position="12"/>
    </location>
</feature>
<name>A0A0E0LJW6_ORYPU</name>
<dbReference type="AlphaFoldDB" id="A0A0E0LJW6"/>
<organism evidence="2">
    <name type="scientific">Oryza punctata</name>
    <name type="common">Red rice</name>
    <dbReference type="NCBI Taxonomy" id="4537"/>
    <lineage>
        <taxon>Eukaryota</taxon>
        <taxon>Viridiplantae</taxon>
        <taxon>Streptophyta</taxon>
        <taxon>Embryophyta</taxon>
        <taxon>Tracheophyta</taxon>
        <taxon>Spermatophyta</taxon>
        <taxon>Magnoliopsida</taxon>
        <taxon>Liliopsida</taxon>
        <taxon>Poales</taxon>
        <taxon>Poaceae</taxon>
        <taxon>BOP clade</taxon>
        <taxon>Oryzoideae</taxon>
        <taxon>Oryzeae</taxon>
        <taxon>Oryzinae</taxon>
        <taxon>Oryza</taxon>
    </lineage>
</organism>
<evidence type="ECO:0000313" key="3">
    <source>
        <dbReference type="Proteomes" id="UP000026962"/>
    </source>
</evidence>
<reference evidence="2" key="2">
    <citation type="submission" date="2018-05" db="EMBL/GenBank/DDBJ databases">
        <title>OpunRS2 (Oryza punctata Reference Sequence Version 2).</title>
        <authorList>
            <person name="Zhang J."/>
            <person name="Kudrna D."/>
            <person name="Lee S."/>
            <person name="Talag J."/>
            <person name="Welchert J."/>
            <person name="Wing R.A."/>
        </authorList>
    </citation>
    <scope>NUCLEOTIDE SEQUENCE [LARGE SCALE GENOMIC DNA]</scope>
</reference>
<sequence>MVAGSGARGSGNLGMDLPPPPSGTASTLGGNHWLEGVWIQQPRGGSATPTLGSGGNALGLGGSVTGVHGSSRSASTATMTTTTMVVTVTTQASGARVWR</sequence>
<dbReference type="Gramene" id="OPUNC07G11020.1">
    <property type="protein sequence ID" value="OPUNC07G11020.1"/>
    <property type="gene ID" value="OPUNC07G11020"/>
</dbReference>
<evidence type="ECO:0000256" key="1">
    <source>
        <dbReference type="SAM" id="MobiDB-lite"/>
    </source>
</evidence>
<protein>
    <submittedName>
        <fullName evidence="2">Uncharacterized protein</fullName>
    </submittedName>
</protein>
<keyword evidence="3" id="KW-1185">Reference proteome</keyword>
<evidence type="ECO:0000313" key="2">
    <source>
        <dbReference type="EnsemblPlants" id="OPUNC07G11020.1"/>
    </source>
</evidence>
<accession>A0A0E0LJW6</accession>
<proteinExistence type="predicted"/>